<keyword evidence="5 9" id="KW-0653">Protein transport</keyword>
<dbReference type="GO" id="GO:0015031">
    <property type="term" value="P:protein transport"/>
    <property type="evidence" value="ECO:0007669"/>
    <property type="project" value="UniProtKB-KW"/>
</dbReference>
<organism evidence="11 12">
    <name type="scientific">Dermatophagoides pteronyssinus</name>
    <name type="common">European house dust mite</name>
    <dbReference type="NCBI Taxonomy" id="6956"/>
    <lineage>
        <taxon>Eukaryota</taxon>
        <taxon>Metazoa</taxon>
        <taxon>Ecdysozoa</taxon>
        <taxon>Arthropoda</taxon>
        <taxon>Chelicerata</taxon>
        <taxon>Arachnida</taxon>
        <taxon>Acari</taxon>
        <taxon>Acariformes</taxon>
        <taxon>Sarcoptiformes</taxon>
        <taxon>Astigmata</taxon>
        <taxon>Psoroptidia</taxon>
        <taxon>Analgoidea</taxon>
        <taxon>Pyroglyphidae</taxon>
        <taxon>Dermatophagoidinae</taxon>
        <taxon>Dermatophagoides</taxon>
    </lineage>
</organism>
<protein>
    <recommendedName>
        <fullName evidence="9">Protein YIF1</fullName>
    </recommendedName>
</protein>
<comment type="subcellular location">
    <subcellularLocation>
        <location evidence="9">Endoplasmic reticulum membrane</location>
        <topology evidence="9">Multi-pass membrane protein</topology>
    </subcellularLocation>
    <subcellularLocation>
        <location evidence="9">Golgi apparatus membrane</location>
        <topology evidence="9">Multi-pass membrane protein</topology>
    </subcellularLocation>
</comment>
<keyword evidence="11" id="KW-1185">Reference proteome</keyword>
<reference evidence="12" key="1">
    <citation type="submission" date="2025-08" db="UniProtKB">
        <authorList>
            <consortium name="RefSeq"/>
        </authorList>
    </citation>
    <scope>IDENTIFICATION</scope>
    <source>
        <strain evidence="12">Airmid</strain>
    </source>
</reference>
<feature type="compositionally biased region" description="Polar residues" evidence="10">
    <location>
        <begin position="60"/>
        <end position="74"/>
    </location>
</feature>
<feature type="transmembrane region" description="Helical" evidence="9">
    <location>
        <begin position="270"/>
        <end position="293"/>
    </location>
</feature>
<keyword evidence="4 9" id="KW-0256">Endoplasmic reticulum</keyword>
<comment type="function">
    <text evidence="9">Has a role in transport between endoplasmic reticulum and Golgi.</text>
</comment>
<feature type="transmembrane region" description="Helical" evidence="9">
    <location>
        <begin position="340"/>
        <end position="359"/>
    </location>
</feature>
<evidence type="ECO:0000256" key="3">
    <source>
        <dbReference type="ARBA" id="ARBA00022692"/>
    </source>
</evidence>
<evidence type="ECO:0000313" key="12">
    <source>
        <dbReference type="RefSeq" id="XP_027197131.1"/>
    </source>
</evidence>
<evidence type="ECO:0000256" key="9">
    <source>
        <dbReference type="RuleBase" id="RU368073"/>
    </source>
</evidence>
<feature type="region of interest" description="Disordered" evidence="10">
    <location>
        <begin position="1"/>
        <end position="115"/>
    </location>
</feature>
<evidence type="ECO:0000256" key="7">
    <source>
        <dbReference type="ARBA" id="ARBA00023034"/>
    </source>
</evidence>
<feature type="compositionally biased region" description="Polar residues" evidence="10">
    <location>
        <begin position="95"/>
        <end position="115"/>
    </location>
</feature>
<dbReference type="GO" id="GO:0030134">
    <property type="term" value="C:COPII-coated ER to Golgi transport vesicle"/>
    <property type="evidence" value="ECO:0007669"/>
    <property type="project" value="TreeGrafter"/>
</dbReference>
<dbReference type="GO" id="GO:0000139">
    <property type="term" value="C:Golgi membrane"/>
    <property type="evidence" value="ECO:0007669"/>
    <property type="project" value="UniProtKB-SubCell"/>
</dbReference>
<feature type="compositionally biased region" description="Polar residues" evidence="10">
    <location>
        <begin position="14"/>
        <end position="42"/>
    </location>
</feature>
<dbReference type="Pfam" id="PF03878">
    <property type="entry name" value="YIF1"/>
    <property type="match status" value="1"/>
</dbReference>
<dbReference type="InParanoid" id="A0A6P6XW82"/>
<keyword evidence="2 9" id="KW-0813">Transport</keyword>
<dbReference type="PANTHER" id="PTHR14083">
    <property type="entry name" value="YIP1 INTERACTING FACTOR HOMOLOG YIF1 PROTEIN"/>
    <property type="match status" value="1"/>
</dbReference>
<dbReference type="FunCoup" id="A0A6P6XW82">
    <property type="interactions" value="1370"/>
</dbReference>
<comment type="similarity">
    <text evidence="1 9">Belongs to the YIF1 family.</text>
</comment>
<keyword evidence="8 9" id="KW-0472">Membrane</keyword>
<accession>A0A6P6XW82</accession>
<sequence length="382" mass="42511">MDLNRQGPSRRHISTGNVPTSTPMFTESYFTVDSDDFGQQQAPTTTSPPPPSVPPSTHSFNSYNQMNSFYSPSDNYGFVSSPPQPPPPISSASSWQQTPVSPSMSGFSSPGHQVPQQPMFPNQQFLMAAGQQLLSNPMTAAAIDAYSQSLVDKSKGWMGNIKQYFAVDTNYAVKKLFLIFAPYLHKDWTIRYNSEIVAPRDEPNLPDLYIPSMAFITYILVSGYILGLRKQFAPEQLGIYASSAMAWLLLEVILIMIAKYVMNLSSALGFFHMVAFGGYKFVCIDALLLATIMFGRNGYLILFIYCSLSLGYFLIRALSTNLQQSQQSSYQHQYGDNPRTAYYLVMFIAILQPLIMYFLTSTLSTTVHDPIPGSTLPANPIQ</sequence>
<gene>
    <name evidence="12" type="primary">LOC113791540</name>
</gene>
<feature type="transmembrane region" description="Helical" evidence="9">
    <location>
        <begin position="299"/>
        <end position="319"/>
    </location>
</feature>
<evidence type="ECO:0000256" key="10">
    <source>
        <dbReference type="SAM" id="MobiDB-lite"/>
    </source>
</evidence>
<dbReference type="Proteomes" id="UP000515146">
    <property type="component" value="Unplaced"/>
</dbReference>
<dbReference type="RefSeq" id="XP_027197131.1">
    <property type="nucleotide sequence ID" value="XM_027341330.1"/>
</dbReference>
<dbReference type="KEGG" id="dpte:113791540"/>
<keyword evidence="7 9" id="KW-0333">Golgi apparatus</keyword>
<dbReference type="GO" id="GO:0005793">
    <property type="term" value="C:endoplasmic reticulum-Golgi intermediate compartment"/>
    <property type="evidence" value="ECO:0007669"/>
    <property type="project" value="UniProtKB-UniRule"/>
</dbReference>
<dbReference type="OMA" id="NWEVRYS"/>
<feature type="transmembrane region" description="Helical" evidence="9">
    <location>
        <begin position="239"/>
        <end position="258"/>
    </location>
</feature>
<dbReference type="AlphaFoldDB" id="A0A6P6XW82"/>
<dbReference type="OrthoDB" id="337750at2759"/>
<dbReference type="PANTHER" id="PTHR14083:SF0">
    <property type="entry name" value="YIP1D-INTERACTING FACTOR 1, ISOFORM C"/>
    <property type="match status" value="1"/>
</dbReference>
<proteinExistence type="inferred from homology"/>
<dbReference type="GO" id="GO:0006888">
    <property type="term" value="P:endoplasmic reticulum to Golgi vesicle-mediated transport"/>
    <property type="evidence" value="ECO:0007669"/>
    <property type="project" value="UniProtKB-UniRule"/>
</dbReference>
<evidence type="ECO:0000256" key="2">
    <source>
        <dbReference type="ARBA" id="ARBA00022448"/>
    </source>
</evidence>
<feature type="transmembrane region" description="Helical" evidence="9">
    <location>
        <begin position="208"/>
        <end position="227"/>
    </location>
</feature>
<name>A0A6P6XW82_DERPT</name>
<evidence type="ECO:0000256" key="4">
    <source>
        <dbReference type="ARBA" id="ARBA00022824"/>
    </source>
</evidence>
<evidence type="ECO:0000313" key="11">
    <source>
        <dbReference type="Proteomes" id="UP000515146"/>
    </source>
</evidence>
<dbReference type="GO" id="GO:0005789">
    <property type="term" value="C:endoplasmic reticulum membrane"/>
    <property type="evidence" value="ECO:0007669"/>
    <property type="project" value="UniProtKB-SubCell"/>
</dbReference>
<evidence type="ECO:0000256" key="1">
    <source>
        <dbReference type="ARBA" id="ARBA00009727"/>
    </source>
</evidence>
<evidence type="ECO:0000256" key="6">
    <source>
        <dbReference type="ARBA" id="ARBA00022989"/>
    </source>
</evidence>
<keyword evidence="6 9" id="KW-1133">Transmembrane helix</keyword>
<dbReference type="InterPro" id="IPR005578">
    <property type="entry name" value="Yif1_fam"/>
</dbReference>
<dbReference type="CTD" id="43217"/>
<evidence type="ECO:0000256" key="5">
    <source>
        <dbReference type="ARBA" id="ARBA00022927"/>
    </source>
</evidence>
<evidence type="ECO:0000256" key="8">
    <source>
        <dbReference type="ARBA" id="ARBA00023136"/>
    </source>
</evidence>
<keyword evidence="3 9" id="KW-0812">Transmembrane</keyword>